<name>A0AAE1MYD2_9FABA</name>
<sequence>MGHCMSVASRNTRRRKKLHWIKKRSGKVSNSLLVFSGGAKNRHSDARTCVTDYCSVSEFVHMKFENGTTATCRRSVVSNSAFQLTQLEWQHAEYDATNCTSLLAVISEEEAYFDTVSVLESESDNDNNSTHGEYHGSYVKADAGEHEISRLERINGSFKGVKEQKHELEEKAQDNTVKLSFPLLVSSNEKIPNPPSKALQCQKMQTAILKLSFKRKSCDKEEIIEYGQSKRYLYRPQAGCIIPCEKGEKPSSGCWSEIPPSTFKLRGENYFRDKCKSAAPNHSPYVPIGVDLFVCPRKINHIAQKLELPNVKPVGKIPPLLIVNIQMPTYPAAMFLGDTDGEGTSLVLYFKVSETLDQHVSSQFQESIQKLVDDEVEKIQAYGPFTKDSSVPFRERLKIMAGLVNPKDMNLSSAEKKLVQAYNDKPVLSRPQHSFYKGPNYFEIDLDIHRFSYISRKGLEAFGERLKDGILDLGLTIQAQKPEELPEQVMCAIRLNKIDFGENTQMPTLMEP</sequence>
<reference evidence="2" key="1">
    <citation type="submission" date="2023-10" db="EMBL/GenBank/DDBJ databases">
        <title>Chromosome-level genome of the transformable northern wattle, Acacia crassicarpa.</title>
        <authorList>
            <person name="Massaro I."/>
            <person name="Sinha N.R."/>
            <person name="Poethig S."/>
            <person name="Leichty A.R."/>
        </authorList>
    </citation>
    <scope>NUCLEOTIDE SEQUENCE</scope>
    <source>
        <strain evidence="2">Acra3RX</strain>
        <tissue evidence="2">Leaf</tissue>
    </source>
</reference>
<evidence type="ECO:0000259" key="1">
    <source>
        <dbReference type="Pfam" id="PF07059"/>
    </source>
</evidence>
<feature type="domain" description="Protein ENHANCED DISEASE RESISTANCE 2 C-terminal" evidence="1">
    <location>
        <begin position="255"/>
        <end position="499"/>
    </location>
</feature>
<accession>A0AAE1MYD2</accession>
<comment type="caution">
    <text evidence="2">The sequence shown here is derived from an EMBL/GenBank/DDBJ whole genome shotgun (WGS) entry which is preliminary data.</text>
</comment>
<evidence type="ECO:0000313" key="3">
    <source>
        <dbReference type="Proteomes" id="UP001293593"/>
    </source>
</evidence>
<dbReference type="InterPro" id="IPR009769">
    <property type="entry name" value="EDR2_C"/>
</dbReference>
<gene>
    <name evidence="2" type="ORF">QN277_011191</name>
</gene>
<dbReference type="AlphaFoldDB" id="A0AAE1MYD2"/>
<dbReference type="Pfam" id="PF07059">
    <property type="entry name" value="EDR2_C"/>
    <property type="match status" value="1"/>
</dbReference>
<protein>
    <recommendedName>
        <fullName evidence="1">Protein ENHANCED DISEASE RESISTANCE 2 C-terminal domain-containing protein</fullName>
    </recommendedName>
</protein>
<organism evidence="2 3">
    <name type="scientific">Acacia crassicarpa</name>
    <name type="common">northern wattle</name>
    <dbReference type="NCBI Taxonomy" id="499986"/>
    <lineage>
        <taxon>Eukaryota</taxon>
        <taxon>Viridiplantae</taxon>
        <taxon>Streptophyta</taxon>
        <taxon>Embryophyta</taxon>
        <taxon>Tracheophyta</taxon>
        <taxon>Spermatophyta</taxon>
        <taxon>Magnoliopsida</taxon>
        <taxon>eudicotyledons</taxon>
        <taxon>Gunneridae</taxon>
        <taxon>Pentapetalae</taxon>
        <taxon>rosids</taxon>
        <taxon>fabids</taxon>
        <taxon>Fabales</taxon>
        <taxon>Fabaceae</taxon>
        <taxon>Caesalpinioideae</taxon>
        <taxon>mimosoid clade</taxon>
        <taxon>Acacieae</taxon>
        <taxon>Acacia</taxon>
    </lineage>
</organism>
<dbReference type="Proteomes" id="UP001293593">
    <property type="component" value="Unassembled WGS sequence"/>
</dbReference>
<dbReference type="EMBL" id="JAWXYG010000002">
    <property type="protein sequence ID" value="KAK4279404.1"/>
    <property type="molecule type" value="Genomic_DNA"/>
</dbReference>
<proteinExistence type="predicted"/>
<dbReference type="PANTHER" id="PTHR31558">
    <property type="entry name" value="CW14 PROTEIN"/>
    <property type="match status" value="1"/>
</dbReference>
<dbReference type="PANTHER" id="PTHR31558:SF16">
    <property type="entry name" value="FAMILY PROTEIN, PUTATIVE (DUF1336)-RELATED"/>
    <property type="match status" value="1"/>
</dbReference>
<evidence type="ECO:0000313" key="2">
    <source>
        <dbReference type="EMBL" id="KAK4279404.1"/>
    </source>
</evidence>
<keyword evidence="3" id="KW-1185">Reference proteome</keyword>